<feature type="transmembrane region" description="Helical" evidence="9">
    <location>
        <begin position="196"/>
        <end position="215"/>
    </location>
</feature>
<dbReference type="InterPro" id="IPR000917">
    <property type="entry name" value="Sulfatase_N"/>
</dbReference>
<reference evidence="11 12" key="1">
    <citation type="submission" date="2017-09" db="EMBL/GenBank/DDBJ databases">
        <title>Whole genomes of Flavobacteriaceae.</title>
        <authorList>
            <person name="Stine C."/>
            <person name="Li C."/>
            <person name="Tadesse D."/>
        </authorList>
    </citation>
    <scope>NUCLEOTIDE SEQUENCE [LARGE SCALE GENOMIC DNA]</scope>
    <source>
        <strain evidence="11 12">ATCC 35036</strain>
    </source>
</reference>
<keyword evidence="2" id="KW-1003">Cell membrane</keyword>
<evidence type="ECO:0000256" key="6">
    <source>
        <dbReference type="PIRSR" id="PIRSR005091-1"/>
    </source>
</evidence>
<keyword evidence="4 9" id="KW-1133">Transmembrane helix</keyword>
<dbReference type="InterPro" id="IPR050448">
    <property type="entry name" value="OpgB/LTA_synthase_biosynth"/>
</dbReference>
<evidence type="ECO:0000256" key="5">
    <source>
        <dbReference type="ARBA" id="ARBA00023136"/>
    </source>
</evidence>
<dbReference type="PANTHER" id="PTHR47371:SF3">
    <property type="entry name" value="PHOSPHOGLYCEROL TRANSFERASE I"/>
    <property type="match status" value="1"/>
</dbReference>
<feature type="transmembrane region" description="Helical" evidence="9">
    <location>
        <begin position="236"/>
        <end position="253"/>
    </location>
</feature>
<feature type="active site" evidence="6">
    <location>
        <position position="374"/>
    </location>
</feature>
<sequence length="699" mass="81406">MFDLKKLAPFINLSILYVIMSFLLRIILIFHPITQSKFQIIETFTLLFWGLCSDVAVSIVGIFFLWLYLIFISNSKYYKTFGYIVFFLLVLLLIYVTFFNTILNEYGGVLPEIGITFVAIKTIFFGLMLWLPKYRSQIRYWLFSFVIFLYVLIILQNTISEYFFWNEFGVRYNFIAVDYLVYTNEVIGNIMQSYPVVPIFSLLFVIVGFISYFIIKKSKIYIEQIPTFSEKIKITALYFTLFALSLWIIPILSNKENAQNIFVNELQSNGVYKFYKAFRNSELDYFKFYKTIPNEEAFAILKNQIPDIQQDNTTRMLHDNVPELHKNVVLITIESLSADFMKCYGNDQNITPFLDSLATQSMQFTNLYAVGNRTVRGLEAVTLCFPPTAGESVVKRKDNKNKFATGFVFQSKGYQTKYLYGGDAYFDNMKDFFEGNNYHIVDKNSLKPEAITFSNVWGVCDEDMARKAIEVMNAEAKTGKPFFNHWMTVSNHRPFTYPNGKIDIPSNSKSREGGVKYTDFALKQFFKMAQKQPWFKQTVFVILADHCASSSGKTELPLDKYRIPAMIYAPDFVAPQNINILMSQIDVMPTLFGLLHFNYKSKFYGQDVLKSSYKPRAFIATYQNLGLIKDNKLTIIAPKQQVKQYDLHVQYNKNLSNDFQLMYEQLPMTKPRLDLEKETISYYQTASLLLKNKQYDSHK</sequence>
<keyword evidence="5 9" id="KW-0472">Membrane</keyword>
<feature type="binding site" evidence="8">
    <location>
        <position position="545"/>
    </location>
    <ligand>
        <name>Mn(2+)</name>
        <dbReference type="ChEBI" id="CHEBI:29035"/>
    </ligand>
</feature>
<evidence type="ECO:0000256" key="1">
    <source>
        <dbReference type="ARBA" id="ARBA00004651"/>
    </source>
</evidence>
<evidence type="ECO:0000256" key="8">
    <source>
        <dbReference type="PIRSR" id="PIRSR005091-3"/>
    </source>
</evidence>
<feature type="transmembrane region" description="Helical" evidence="9">
    <location>
        <begin position="46"/>
        <end position="69"/>
    </location>
</feature>
<name>A0A2H3KC90_9FLAO</name>
<feature type="transmembrane region" description="Helical" evidence="9">
    <location>
        <begin position="138"/>
        <end position="159"/>
    </location>
</feature>
<feature type="binding site" evidence="8">
    <location>
        <position position="546"/>
    </location>
    <ligand>
        <name>Mn(2+)</name>
        <dbReference type="ChEBI" id="CHEBI:29035"/>
    </ligand>
</feature>
<keyword evidence="7" id="KW-0464">Manganese</keyword>
<evidence type="ECO:0000256" key="4">
    <source>
        <dbReference type="ARBA" id="ARBA00022989"/>
    </source>
</evidence>
<keyword evidence="3 9" id="KW-0812">Transmembrane</keyword>
<dbReference type="Pfam" id="PF00884">
    <property type="entry name" value="Sulfatase"/>
    <property type="match status" value="1"/>
</dbReference>
<evidence type="ECO:0000256" key="9">
    <source>
        <dbReference type="SAM" id="Phobius"/>
    </source>
</evidence>
<evidence type="ECO:0000256" key="2">
    <source>
        <dbReference type="ARBA" id="ARBA00022475"/>
    </source>
</evidence>
<feature type="transmembrane region" description="Helical" evidence="9">
    <location>
        <begin position="12"/>
        <end position="34"/>
    </location>
</feature>
<evidence type="ECO:0000259" key="10">
    <source>
        <dbReference type="Pfam" id="PF00884"/>
    </source>
</evidence>
<dbReference type="RefSeq" id="WP_097553951.1">
    <property type="nucleotide sequence ID" value="NZ_PCMW01000034.1"/>
</dbReference>
<dbReference type="Proteomes" id="UP000220828">
    <property type="component" value="Unassembled WGS sequence"/>
</dbReference>
<dbReference type="InterPro" id="IPR017850">
    <property type="entry name" value="Alkaline_phosphatase_core_sf"/>
</dbReference>
<feature type="binding site" evidence="7">
    <location>
        <position position="492"/>
    </location>
    <ligand>
        <name>substrate</name>
    </ligand>
</feature>
<comment type="caution">
    <text evidence="11">The sequence shown here is derived from an EMBL/GenBank/DDBJ whole genome shotgun (WGS) entry which is preliminary data.</text>
</comment>
<accession>A0A2H3KC90</accession>
<evidence type="ECO:0000256" key="3">
    <source>
        <dbReference type="ARBA" id="ARBA00022692"/>
    </source>
</evidence>
<proteinExistence type="predicted"/>
<dbReference type="GO" id="GO:0005886">
    <property type="term" value="C:plasma membrane"/>
    <property type="evidence" value="ECO:0007669"/>
    <property type="project" value="UniProtKB-SubCell"/>
</dbReference>
<dbReference type="CDD" id="cd16015">
    <property type="entry name" value="LTA_synthase"/>
    <property type="match status" value="1"/>
</dbReference>
<feature type="transmembrane region" description="Helical" evidence="9">
    <location>
        <begin position="81"/>
        <end position="103"/>
    </location>
</feature>
<keyword evidence="7" id="KW-0479">Metal-binding</keyword>
<organism evidence="11 12">
    <name type="scientific">Flavobacterium branchiophilum</name>
    <dbReference type="NCBI Taxonomy" id="55197"/>
    <lineage>
        <taxon>Bacteria</taxon>
        <taxon>Pseudomonadati</taxon>
        <taxon>Bacteroidota</taxon>
        <taxon>Flavobacteriia</taxon>
        <taxon>Flavobacteriales</taxon>
        <taxon>Flavobacteriaceae</taxon>
        <taxon>Flavobacterium</taxon>
    </lineage>
</organism>
<dbReference type="SUPFAM" id="SSF53649">
    <property type="entry name" value="Alkaline phosphatase-like"/>
    <property type="match status" value="1"/>
</dbReference>
<dbReference type="OrthoDB" id="9777768at2"/>
<dbReference type="Gene3D" id="3.30.1120.80">
    <property type="match status" value="1"/>
</dbReference>
<comment type="subcellular location">
    <subcellularLocation>
        <location evidence="1">Cell membrane</location>
        <topology evidence="1">Multi-pass membrane protein</topology>
    </subcellularLocation>
</comment>
<protein>
    <submittedName>
        <fullName evidence="11">Sulfatase</fullName>
    </submittedName>
</protein>
<dbReference type="EMBL" id="PCMW01000034">
    <property type="protein sequence ID" value="PDS24941.1"/>
    <property type="molecule type" value="Genomic_DNA"/>
</dbReference>
<gene>
    <name evidence="11" type="ORF">B0A77_06700</name>
</gene>
<evidence type="ECO:0000313" key="11">
    <source>
        <dbReference type="EMBL" id="PDS24941.1"/>
    </source>
</evidence>
<evidence type="ECO:0000256" key="7">
    <source>
        <dbReference type="PIRSR" id="PIRSR005091-2"/>
    </source>
</evidence>
<feature type="binding site" evidence="8">
    <location>
        <position position="374"/>
    </location>
    <ligand>
        <name>Mn(2+)</name>
        <dbReference type="ChEBI" id="CHEBI:29035"/>
    </ligand>
</feature>
<feature type="transmembrane region" description="Helical" evidence="9">
    <location>
        <begin position="109"/>
        <end position="131"/>
    </location>
</feature>
<dbReference type="Gene3D" id="3.40.720.10">
    <property type="entry name" value="Alkaline Phosphatase, subunit A"/>
    <property type="match status" value="1"/>
</dbReference>
<dbReference type="GO" id="GO:0046872">
    <property type="term" value="F:metal ion binding"/>
    <property type="evidence" value="ECO:0007669"/>
    <property type="project" value="UniProtKB-KW"/>
</dbReference>
<dbReference type="AlphaFoldDB" id="A0A2H3KC90"/>
<feature type="domain" description="Sulfatase N-terminal" evidence="10">
    <location>
        <begin position="326"/>
        <end position="595"/>
    </location>
</feature>
<feature type="binding site" evidence="8">
    <location>
        <position position="334"/>
    </location>
    <ligand>
        <name>Mn(2+)</name>
        <dbReference type="ChEBI" id="CHEBI:29035"/>
    </ligand>
</feature>
<evidence type="ECO:0000313" key="12">
    <source>
        <dbReference type="Proteomes" id="UP000220828"/>
    </source>
</evidence>
<dbReference type="PANTHER" id="PTHR47371">
    <property type="entry name" value="LIPOTEICHOIC ACID SYNTHASE"/>
    <property type="match status" value="1"/>
</dbReference>